<name>A0A9K3LS47_9STRA</name>
<keyword evidence="3" id="KW-1185">Reference proteome</keyword>
<feature type="compositionally biased region" description="Basic and acidic residues" evidence="1">
    <location>
        <begin position="353"/>
        <end position="384"/>
    </location>
</feature>
<feature type="region of interest" description="Disordered" evidence="1">
    <location>
        <begin position="1"/>
        <end position="504"/>
    </location>
</feature>
<feature type="region of interest" description="Disordered" evidence="1">
    <location>
        <begin position="1287"/>
        <end position="1346"/>
    </location>
</feature>
<feature type="compositionally biased region" description="Basic and acidic residues" evidence="1">
    <location>
        <begin position="1242"/>
        <end position="1253"/>
    </location>
</feature>
<reference evidence="2" key="2">
    <citation type="submission" date="2021-04" db="EMBL/GenBank/DDBJ databases">
        <authorList>
            <person name="Podell S."/>
        </authorList>
    </citation>
    <scope>NUCLEOTIDE SEQUENCE</scope>
    <source>
        <strain evidence="2">Hildebrandi</strain>
    </source>
</reference>
<gene>
    <name evidence="2" type="ORF">IV203_030191</name>
</gene>
<feature type="compositionally biased region" description="Acidic residues" evidence="1">
    <location>
        <begin position="115"/>
        <end position="133"/>
    </location>
</feature>
<feature type="compositionally biased region" description="Polar residues" evidence="1">
    <location>
        <begin position="333"/>
        <end position="346"/>
    </location>
</feature>
<feature type="compositionally biased region" description="Polar residues" evidence="1">
    <location>
        <begin position="64"/>
        <end position="79"/>
    </location>
</feature>
<feature type="region of interest" description="Disordered" evidence="1">
    <location>
        <begin position="664"/>
        <end position="715"/>
    </location>
</feature>
<organism evidence="2 3">
    <name type="scientific">Nitzschia inconspicua</name>
    <dbReference type="NCBI Taxonomy" id="303405"/>
    <lineage>
        <taxon>Eukaryota</taxon>
        <taxon>Sar</taxon>
        <taxon>Stramenopiles</taxon>
        <taxon>Ochrophyta</taxon>
        <taxon>Bacillariophyta</taxon>
        <taxon>Bacillariophyceae</taxon>
        <taxon>Bacillariophycidae</taxon>
        <taxon>Bacillariales</taxon>
        <taxon>Bacillariaceae</taxon>
        <taxon>Nitzschia</taxon>
    </lineage>
</organism>
<dbReference type="EMBL" id="JAGRRH010000007">
    <property type="protein sequence ID" value="KAG7367520.1"/>
    <property type="molecule type" value="Genomic_DNA"/>
</dbReference>
<protein>
    <submittedName>
        <fullName evidence="2">Uncharacterized protein</fullName>
    </submittedName>
</protein>
<feature type="compositionally biased region" description="Basic and acidic residues" evidence="1">
    <location>
        <begin position="31"/>
        <end position="40"/>
    </location>
</feature>
<feature type="region of interest" description="Disordered" evidence="1">
    <location>
        <begin position="522"/>
        <end position="576"/>
    </location>
</feature>
<feature type="region of interest" description="Disordered" evidence="1">
    <location>
        <begin position="1241"/>
        <end position="1268"/>
    </location>
</feature>
<comment type="caution">
    <text evidence="2">The sequence shown here is derived from an EMBL/GenBank/DDBJ whole genome shotgun (WGS) entry which is preliminary data.</text>
</comment>
<feature type="compositionally biased region" description="Basic and acidic residues" evidence="1">
    <location>
        <begin position="134"/>
        <end position="151"/>
    </location>
</feature>
<evidence type="ECO:0000313" key="3">
    <source>
        <dbReference type="Proteomes" id="UP000693970"/>
    </source>
</evidence>
<feature type="compositionally biased region" description="Basic and acidic residues" evidence="1">
    <location>
        <begin position="1432"/>
        <end position="1442"/>
    </location>
</feature>
<feature type="compositionally biased region" description="Basic and acidic residues" evidence="1">
    <location>
        <begin position="230"/>
        <end position="245"/>
    </location>
</feature>
<feature type="compositionally biased region" description="Basic residues" evidence="1">
    <location>
        <begin position="202"/>
        <end position="229"/>
    </location>
</feature>
<feature type="compositionally biased region" description="Polar residues" evidence="1">
    <location>
        <begin position="669"/>
        <end position="682"/>
    </location>
</feature>
<feature type="region of interest" description="Disordered" evidence="1">
    <location>
        <begin position="1380"/>
        <end position="1450"/>
    </location>
</feature>
<feature type="compositionally biased region" description="Basic and acidic residues" evidence="1">
    <location>
        <begin position="1403"/>
        <end position="1424"/>
    </location>
</feature>
<accession>A0A9K3LS47</accession>
<evidence type="ECO:0000313" key="2">
    <source>
        <dbReference type="EMBL" id="KAG7367520.1"/>
    </source>
</evidence>
<feature type="compositionally biased region" description="Polar residues" evidence="1">
    <location>
        <begin position="1326"/>
        <end position="1344"/>
    </location>
</feature>
<feature type="region of interest" description="Disordered" evidence="1">
    <location>
        <begin position="623"/>
        <end position="644"/>
    </location>
</feature>
<proteinExistence type="predicted"/>
<feature type="compositionally biased region" description="Basic and acidic residues" evidence="1">
    <location>
        <begin position="409"/>
        <end position="490"/>
    </location>
</feature>
<reference evidence="2" key="1">
    <citation type="journal article" date="2021" name="Sci. Rep.">
        <title>Diploid genomic architecture of Nitzschia inconspicua, an elite biomass production diatom.</title>
        <authorList>
            <person name="Oliver A."/>
            <person name="Podell S."/>
            <person name="Pinowska A."/>
            <person name="Traller J.C."/>
            <person name="Smith S.R."/>
            <person name="McClure R."/>
            <person name="Beliaev A."/>
            <person name="Bohutskyi P."/>
            <person name="Hill E.A."/>
            <person name="Rabines A."/>
            <person name="Zheng H."/>
            <person name="Allen L.Z."/>
            <person name="Kuo A."/>
            <person name="Grigoriev I.V."/>
            <person name="Allen A.E."/>
            <person name="Hazlebeck D."/>
            <person name="Allen E.E."/>
        </authorList>
    </citation>
    <scope>NUCLEOTIDE SEQUENCE</scope>
    <source>
        <strain evidence="2">Hildebrandi</strain>
    </source>
</reference>
<dbReference type="Proteomes" id="UP000693970">
    <property type="component" value="Unassembled WGS sequence"/>
</dbReference>
<feature type="compositionally biased region" description="Polar residues" evidence="1">
    <location>
        <begin position="633"/>
        <end position="644"/>
    </location>
</feature>
<feature type="compositionally biased region" description="Basic and acidic residues" evidence="1">
    <location>
        <begin position="192"/>
        <end position="201"/>
    </location>
</feature>
<feature type="compositionally biased region" description="Basic and acidic residues" evidence="1">
    <location>
        <begin position="88"/>
        <end position="102"/>
    </location>
</feature>
<sequence>MSSAPTRRSRRTRGERPEIVPPKSDEEQEVDEHGKNDPKTDAAVAVGTSRANKRKRVSTGAGGTQIQNDNATKTQNNARQGKRRQTRRTAEDKEKIKSDSESSRNASGCLYNSENENDSEDTTNNGEDDSETGGEEKASVKDSLTPRDSHRTKSQRKSPHEVTEPRRQRRTRRHAIEEKVQISSVEAPSVDTETKETETSMRKTRLVTKKKSLPARKTRASATQKKRSLEKKGEEEMSDDSESKHSQSQTDGEDSSSSEDEEPKSTQEARSSSQVISKEGSDKGAKNAVVEQEEGTKHQPDLSLGHLGRFASQEGQSRSNDFVIATDSRENETPISKAQRTMSPTKCTIDGFGDPKDTDTEGTEREKETAGHSDNKGNHSKEETLENGDSTLSHPHDNSLETNLTNDGSKQRMPPDDEIGKHSGGEHDDSSSKRKVSSPEDATRSRSIEVEKITKKPRYREDTKKKDLSDQQEPTDREVFREDKKEKSLTDAEDTLSVRRMNPSKLRLFTDTENSFACKVVERADDGTKDVSITEGSLSPTRKSIDLALRSHSKNDPQDQAEQSPLVPETRNSEYPRTMPLEQDGDQVVPSDSKNCQVRLSISNTEIDSAPASTAAEIEKTNGQYHEEAGTDSKASTTKEQSTTAVVDDATMISPHIIENEKEKVAQVQDHSTFSSHTTNDLQMKESTTESQLLPKRRGSPNVQTKSSPADLPLCENPEMPHGLDSTTINAPHEVGTLPSNAYSPSTKLDEEGTESKHRVILSIAPADGAGMPGRDSNDGLEKGVADYTSLDQKNYISATKNIGVSALMDSTQDPAKGQEDHLGDFAGLSTIVNTNSEIAVSDGKPDDIVKECTLLGEHNGSIEKGELKEDLGDPSTHISEVSRKVIWRTMPLCTQEKSKVAHKPSQFDATKLRRVKMLLFSVGSDVHRSREFENIFSRYWDAVRLRLSARQNKHITASCDEAIASFLVSKKLRRIHNHFIKGIIRKSIDVFVRRSEIEDHLPTKWRARVNVKSVKSTGAQRVVNQSPETRSLEMDFLRISDVPHPEKGLPYKWSWQAEGDNRQTLTVSPALSASMETISSSIPGALAVEPLLQQASEEKGLQHSDSATWLLTLALREYTKKILKASILHKKGMKRGEIHPQIVRYPNILASNSQSSKKDGKQRPVSTPPLLAEGRKIRIRAFDVYSAARRLPIGQIGSVGGAISRHSLEHSFHSSMQSLPPFVPGEFFKQLHEFLASEIRGTTDKSEQENSKPKLGQSESPLHNKDGEMFTQTAKDSEQGERVIAAKSNKEIVSSINPEKSTSQKNSTSHSLSSEERSSGPKFGHSTSDHSSPVQTSASNDFQAGQEYVENTVMVDDRQARQKQLAGVGRGAKNLAAMMARSSDTKEVKGSDALAGGGDAQGDEKDNVDMEISKDDSDVKEADSTTGRSNGKSDDRLRETGAEVECDGNNLSRKAEAVKLDVDGPNGEEVEGTGLGIGRGARGKGFGTKDLAAMLARSTK</sequence>
<feature type="compositionally biased region" description="Acidic residues" evidence="1">
    <location>
        <begin position="251"/>
        <end position="262"/>
    </location>
</feature>
<dbReference type="OrthoDB" id="49665at2759"/>
<evidence type="ECO:0000256" key="1">
    <source>
        <dbReference type="SAM" id="MobiDB-lite"/>
    </source>
</evidence>
<feature type="compositionally biased region" description="Polar residues" evidence="1">
    <location>
        <begin position="1292"/>
        <end position="1307"/>
    </location>
</feature>
<feature type="compositionally biased region" description="Polar residues" evidence="1">
    <location>
        <begin position="266"/>
        <end position="276"/>
    </location>
</feature>